<feature type="compositionally biased region" description="Acidic residues" evidence="1">
    <location>
        <begin position="68"/>
        <end position="92"/>
    </location>
</feature>
<proteinExistence type="predicted"/>
<evidence type="ECO:0000256" key="1">
    <source>
        <dbReference type="SAM" id="MobiDB-lite"/>
    </source>
</evidence>
<gene>
    <name evidence="2" type="ORF">LCOR_10152.1</name>
</gene>
<comment type="caution">
    <text evidence="2">The sequence shown here is derived from an EMBL/GenBank/DDBJ whole genome shotgun (WGS) entry which is preliminary data.</text>
</comment>
<feature type="compositionally biased region" description="Acidic residues" evidence="1">
    <location>
        <begin position="20"/>
        <end position="44"/>
    </location>
</feature>
<protein>
    <submittedName>
        <fullName evidence="2">Uncharacterized protein</fullName>
    </submittedName>
</protein>
<reference evidence="2" key="1">
    <citation type="submission" date="2013-08" db="EMBL/GenBank/DDBJ databases">
        <title>Gene expansion shapes genome architecture in the human pathogen Lichtheimia corymbifera: an evolutionary genomics analysis in the ancient terrestrial Mucorales (Mucoromycotina).</title>
        <authorList>
            <person name="Schwartze V.U."/>
            <person name="Winter S."/>
            <person name="Shelest E."/>
            <person name="Marcet-Houben M."/>
            <person name="Horn F."/>
            <person name="Wehner S."/>
            <person name="Hoffmann K."/>
            <person name="Riege K."/>
            <person name="Sammeth M."/>
            <person name="Nowrousian M."/>
            <person name="Valiante V."/>
            <person name="Linde J."/>
            <person name="Jacobsen I.D."/>
            <person name="Marz M."/>
            <person name="Brakhage A.A."/>
            <person name="Gabaldon T."/>
            <person name="Bocker S."/>
            <person name="Voigt K."/>
        </authorList>
    </citation>
    <scope>NUCLEOTIDE SEQUENCE [LARGE SCALE GENOMIC DNA]</scope>
    <source>
        <strain evidence="2">FSU 9682</strain>
    </source>
</reference>
<dbReference type="Proteomes" id="UP000027586">
    <property type="component" value="Unassembled WGS sequence"/>
</dbReference>
<organism evidence="2 3">
    <name type="scientific">Lichtheimia corymbifera JMRC:FSU:9682</name>
    <dbReference type="NCBI Taxonomy" id="1263082"/>
    <lineage>
        <taxon>Eukaryota</taxon>
        <taxon>Fungi</taxon>
        <taxon>Fungi incertae sedis</taxon>
        <taxon>Mucoromycota</taxon>
        <taxon>Mucoromycotina</taxon>
        <taxon>Mucoromycetes</taxon>
        <taxon>Mucorales</taxon>
        <taxon>Lichtheimiaceae</taxon>
        <taxon>Lichtheimia</taxon>
    </lineage>
</organism>
<feature type="region of interest" description="Disordered" evidence="1">
    <location>
        <begin position="17"/>
        <end position="92"/>
    </location>
</feature>
<dbReference type="AlphaFoldDB" id="A0A068SAK6"/>
<keyword evidence="3" id="KW-1185">Reference proteome</keyword>
<evidence type="ECO:0000313" key="2">
    <source>
        <dbReference type="EMBL" id="CDH59329.1"/>
    </source>
</evidence>
<evidence type="ECO:0000313" key="3">
    <source>
        <dbReference type="Proteomes" id="UP000027586"/>
    </source>
</evidence>
<dbReference type="VEuPathDB" id="FungiDB:LCOR_10152.1"/>
<feature type="compositionally biased region" description="Basic and acidic residues" evidence="1">
    <location>
        <begin position="45"/>
        <end position="64"/>
    </location>
</feature>
<sequence>MLALTKKALLQRLCPQIVIDDVDDDGDGANDDTPDDSDNDDEDSGGDRDRDGGDGARERDRDGGDGNGDGDDDCEYSTVADDDAGDEVIGEG</sequence>
<accession>A0A068SAK6</accession>
<dbReference type="EMBL" id="CBTN010000068">
    <property type="protein sequence ID" value="CDH59329.1"/>
    <property type="molecule type" value="Genomic_DNA"/>
</dbReference>
<name>A0A068SAK6_9FUNG</name>